<keyword evidence="1" id="KW-0690">Ribosome biogenesis</keyword>
<evidence type="ECO:0000256" key="5">
    <source>
        <dbReference type="ARBA" id="ARBA00044503"/>
    </source>
</evidence>
<dbReference type="CDD" id="cd16332">
    <property type="entry name" value="Prp-like"/>
    <property type="match status" value="1"/>
</dbReference>
<evidence type="ECO:0000256" key="6">
    <source>
        <dbReference type="ARBA" id="ARBA00044538"/>
    </source>
</evidence>
<gene>
    <name evidence="7" type="ORF">FNY66_07020</name>
</gene>
<evidence type="ECO:0000256" key="2">
    <source>
        <dbReference type="ARBA" id="ARBA00022670"/>
    </source>
</evidence>
<proteinExistence type="inferred from homology"/>
<dbReference type="InterPro" id="IPR036764">
    <property type="entry name" value="Peptidase_Prp_sf"/>
</dbReference>
<accession>A0A5M9I1C4</accession>
<dbReference type="SUPFAM" id="SSF118010">
    <property type="entry name" value="TM1457-like"/>
    <property type="match status" value="1"/>
</dbReference>
<comment type="similarity">
    <text evidence="5">Belongs to the Prp family.</text>
</comment>
<name>A0A5M9I1C4_9FIRM</name>
<dbReference type="AlphaFoldDB" id="A0A5M9I1C4"/>
<dbReference type="PANTHER" id="PTHR39178:SF1">
    <property type="entry name" value="RIBOSOMAL-PROCESSING CYSTEINE PROTEASE PRP"/>
    <property type="match status" value="1"/>
</dbReference>
<organism evidence="7 8">
    <name type="scientific">Mediterraneibacter catenae</name>
    <dbReference type="NCBI Taxonomy" id="2594882"/>
    <lineage>
        <taxon>Bacteria</taxon>
        <taxon>Bacillati</taxon>
        <taxon>Bacillota</taxon>
        <taxon>Clostridia</taxon>
        <taxon>Lachnospirales</taxon>
        <taxon>Lachnospiraceae</taxon>
        <taxon>Mediterraneibacter</taxon>
    </lineage>
</organism>
<dbReference type="Pfam" id="PF04327">
    <property type="entry name" value="Peptidase_Prp"/>
    <property type="match status" value="1"/>
</dbReference>
<dbReference type="InterPro" id="IPR007422">
    <property type="entry name" value="Peptidase_Prp"/>
</dbReference>
<dbReference type="GO" id="GO:0042254">
    <property type="term" value="P:ribosome biogenesis"/>
    <property type="evidence" value="ECO:0007669"/>
    <property type="project" value="UniProtKB-KW"/>
</dbReference>
<dbReference type="Proteomes" id="UP000322025">
    <property type="component" value="Unassembled WGS sequence"/>
</dbReference>
<keyword evidence="4" id="KW-0788">Thiol protease</keyword>
<evidence type="ECO:0000313" key="7">
    <source>
        <dbReference type="EMBL" id="KAA8501616.1"/>
    </source>
</evidence>
<evidence type="ECO:0000313" key="8">
    <source>
        <dbReference type="Proteomes" id="UP000322025"/>
    </source>
</evidence>
<keyword evidence="2 7" id="KW-0645">Protease</keyword>
<evidence type="ECO:0000256" key="1">
    <source>
        <dbReference type="ARBA" id="ARBA00022517"/>
    </source>
</evidence>
<dbReference type="GO" id="GO:0008234">
    <property type="term" value="F:cysteine-type peptidase activity"/>
    <property type="evidence" value="ECO:0007669"/>
    <property type="project" value="UniProtKB-KW"/>
</dbReference>
<keyword evidence="3" id="KW-0378">Hydrolase</keyword>
<keyword evidence="8" id="KW-1185">Reference proteome</keyword>
<comment type="caution">
    <text evidence="7">The sequence shown here is derived from an EMBL/GenBank/DDBJ whole genome shotgun (WGS) entry which is preliminary data.</text>
</comment>
<protein>
    <recommendedName>
        <fullName evidence="6">Ribosomal processing cysteine protease Prp</fullName>
    </recommendedName>
</protein>
<evidence type="ECO:0000256" key="4">
    <source>
        <dbReference type="ARBA" id="ARBA00022807"/>
    </source>
</evidence>
<dbReference type="EMBL" id="VMSO01000007">
    <property type="protein sequence ID" value="KAA8501616.1"/>
    <property type="molecule type" value="Genomic_DNA"/>
</dbReference>
<dbReference type="GO" id="GO:0006508">
    <property type="term" value="P:proteolysis"/>
    <property type="evidence" value="ECO:0007669"/>
    <property type="project" value="UniProtKB-KW"/>
</dbReference>
<reference evidence="7" key="1">
    <citation type="submission" date="2019-07" db="EMBL/GenBank/DDBJ databases">
        <authorList>
            <person name="Wongkuna S."/>
            <person name="Scaria J."/>
        </authorList>
    </citation>
    <scope>NUCLEOTIDE SEQUENCE [LARGE SCALE GENOMIC DNA]</scope>
    <source>
        <strain evidence="7">SW178</strain>
    </source>
</reference>
<evidence type="ECO:0000256" key="3">
    <source>
        <dbReference type="ARBA" id="ARBA00022801"/>
    </source>
</evidence>
<dbReference type="PANTHER" id="PTHR39178">
    <property type="entry name" value="HYPOTHETICAL RIBOSOME-ASSOCIATED PROTEIN"/>
    <property type="match status" value="1"/>
</dbReference>
<dbReference type="Gene3D" id="3.30.70.1490">
    <property type="entry name" value="Cysteine protease Prp"/>
    <property type="match status" value="1"/>
</dbReference>
<dbReference type="OrthoDB" id="48998at2"/>
<dbReference type="RefSeq" id="WP_150310688.1">
    <property type="nucleotide sequence ID" value="NZ_VMSO01000007.1"/>
</dbReference>
<sequence>MIRVTIYKTDRHEYAGFDISGHAGYSDSGNDVVCAAVSAIVINTINSIDRFTDDRTSSVSDEESGTIEFRFRQIPSHDASLLLDSMVLGLEQIEDSNEYEPYIDIIFKEV</sequence>